<dbReference type="OrthoDB" id="4774723at2"/>
<sequence length="199" mass="20916">MALWNGATSAPEIAAARTARRDLREALDELHAVEVEAGLRRPVPRRRLILAALVAIVAVVLAGIAVVAWTDARNAYTDDDFERAAAERVGVLIAPDHRDPSRARKILAGATGAFYDEFAQSADSYSAFVQANGSVSESSVDGTGVSAREGDNATVLVAATVVFDTGGGAGDGQARRFRLRVLVTPDDGSLKLGAVQYLP</sequence>
<dbReference type="PANTHER" id="PTHR37042:SF4">
    <property type="entry name" value="OUTER MEMBRANE PROTEIN RV1973"/>
    <property type="match status" value="1"/>
</dbReference>
<accession>A0A1H2LR04</accession>
<dbReference type="AlphaFoldDB" id="A0A1H2LR04"/>
<name>A0A1H2LR04_9ACTN</name>
<comment type="subcellular location">
    <subcellularLocation>
        <location evidence="1">Membrane</location>
    </subcellularLocation>
</comment>
<feature type="transmembrane region" description="Helical" evidence="3">
    <location>
        <begin position="48"/>
        <end position="69"/>
    </location>
</feature>
<reference evidence="4 5" key="1">
    <citation type="submission" date="2016-10" db="EMBL/GenBank/DDBJ databases">
        <authorList>
            <person name="de Groot N.N."/>
        </authorList>
    </citation>
    <scope>NUCLEOTIDE SEQUENCE [LARGE SCALE GENOMIC DNA]</scope>
    <source>
        <strain evidence="4 5">DSM 44215</strain>
    </source>
</reference>
<evidence type="ECO:0000256" key="2">
    <source>
        <dbReference type="ARBA" id="ARBA00023136"/>
    </source>
</evidence>
<evidence type="ECO:0000313" key="4">
    <source>
        <dbReference type="EMBL" id="SDU83427.1"/>
    </source>
</evidence>
<protein>
    <submittedName>
        <fullName evidence="4">Mce-associated membrane protein</fullName>
    </submittedName>
</protein>
<evidence type="ECO:0000256" key="3">
    <source>
        <dbReference type="SAM" id="Phobius"/>
    </source>
</evidence>
<dbReference type="EMBL" id="FNLM01000036">
    <property type="protein sequence ID" value="SDU83427.1"/>
    <property type="molecule type" value="Genomic_DNA"/>
</dbReference>
<keyword evidence="3" id="KW-0812">Transmembrane</keyword>
<evidence type="ECO:0000313" key="5">
    <source>
        <dbReference type="Proteomes" id="UP000183180"/>
    </source>
</evidence>
<evidence type="ECO:0000256" key="1">
    <source>
        <dbReference type="ARBA" id="ARBA00004370"/>
    </source>
</evidence>
<proteinExistence type="predicted"/>
<organism evidence="4 5">
    <name type="scientific">Gordonia westfalica</name>
    <dbReference type="NCBI Taxonomy" id="158898"/>
    <lineage>
        <taxon>Bacteria</taxon>
        <taxon>Bacillati</taxon>
        <taxon>Actinomycetota</taxon>
        <taxon>Actinomycetes</taxon>
        <taxon>Mycobacteriales</taxon>
        <taxon>Gordoniaceae</taxon>
        <taxon>Gordonia</taxon>
    </lineage>
</organism>
<gene>
    <name evidence="4" type="ORF">SAMN04488548_136741</name>
</gene>
<dbReference type="Proteomes" id="UP000183180">
    <property type="component" value="Unassembled WGS sequence"/>
</dbReference>
<dbReference type="STRING" id="158898.SAMN04488548_136741"/>
<keyword evidence="3" id="KW-1133">Transmembrane helix</keyword>
<dbReference type="PANTHER" id="PTHR37042">
    <property type="entry name" value="OUTER MEMBRANE PROTEIN RV1973"/>
    <property type="match status" value="1"/>
</dbReference>
<dbReference type="RefSeq" id="WP_074854076.1">
    <property type="nucleotide sequence ID" value="NZ_FNLM01000036.1"/>
</dbReference>
<dbReference type="GO" id="GO:0016020">
    <property type="term" value="C:membrane"/>
    <property type="evidence" value="ECO:0007669"/>
    <property type="project" value="UniProtKB-SubCell"/>
</dbReference>
<keyword evidence="2 3" id="KW-0472">Membrane</keyword>